<keyword evidence="3" id="KW-0597">Phosphoprotein</keyword>
<dbReference type="InterPro" id="IPR036890">
    <property type="entry name" value="HATPase_C_sf"/>
</dbReference>
<keyword evidence="10" id="KW-1185">Reference proteome</keyword>
<dbReference type="SMART" id="SM00387">
    <property type="entry name" value="HATPase_c"/>
    <property type="match status" value="1"/>
</dbReference>
<keyword evidence="6 7" id="KW-0472">Membrane</keyword>
<dbReference type="RefSeq" id="WP_126139214.1">
    <property type="nucleotide sequence ID" value="NZ_RXHU01000002.1"/>
</dbReference>
<dbReference type="AlphaFoldDB" id="A0A430JL24"/>
<evidence type="ECO:0000256" key="4">
    <source>
        <dbReference type="ARBA" id="ARBA00022679"/>
    </source>
</evidence>
<dbReference type="InterPro" id="IPR003660">
    <property type="entry name" value="HAMP_dom"/>
</dbReference>
<dbReference type="Pfam" id="PF02518">
    <property type="entry name" value="HATPase_c"/>
    <property type="match status" value="1"/>
</dbReference>
<dbReference type="Proteomes" id="UP000276128">
    <property type="component" value="Unassembled WGS sequence"/>
</dbReference>
<dbReference type="PANTHER" id="PTHR34220">
    <property type="entry name" value="SENSOR HISTIDINE KINASE YPDA"/>
    <property type="match status" value="1"/>
</dbReference>
<evidence type="ECO:0000313" key="10">
    <source>
        <dbReference type="Proteomes" id="UP000276128"/>
    </source>
</evidence>
<keyword evidence="5 9" id="KW-0418">Kinase</keyword>
<evidence type="ECO:0000259" key="8">
    <source>
        <dbReference type="PROSITE" id="PS50885"/>
    </source>
</evidence>
<organism evidence="9 10">
    <name type="scientific">Paenibacillus whitsoniae</name>
    <dbReference type="NCBI Taxonomy" id="2496558"/>
    <lineage>
        <taxon>Bacteria</taxon>
        <taxon>Bacillati</taxon>
        <taxon>Bacillota</taxon>
        <taxon>Bacilli</taxon>
        <taxon>Bacillales</taxon>
        <taxon>Paenibacillaceae</taxon>
        <taxon>Paenibacillus</taxon>
    </lineage>
</organism>
<evidence type="ECO:0000256" key="1">
    <source>
        <dbReference type="ARBA" id="ARBA00004651"/>
    </source>
</evidence>
<dbReference type="Gene3D" id="3.30.565.10">
    <property type="entry name" value="Histidine kinase-like ATPase, C-terminal domain"/>
    <property type="match status" value="1"/>
</dbReference>
<keyword evidence="2" id="KW-1003">Cell membrane</keyword>
<dbReference type="SUPFAM" id="SSF55874">
    <property type="entry name" value="ATPase domain of HSP90 chaperone/DNA topoisomerase II/histidine kinase"/>
    <property type="match status" value="1"/>
</dbReference>
<keyword evidence="7" id="KW-0812">Transmembrane</keyword>
<comment type="subcellular location">
    <subcellularLocation>
        <location evidence="1">Cell membrane</location>
        <topology evidence="1">Multi-pass membrane protein</topology>
    </subcellularLocation>
</comment>
<dbReference type="InterPro" id="IPR010559">
    <property type="entry name" value="Sig_transdc_His_kin_internal"/>
</dbReference>
<dbReference type="EMBL" id="RXHU01000002">
    <property type="protein sequence ID" value="RTE11784.1"/>
    <property type="molecule type" value="Genomic_DNA"/>
</dbReference>
<proteinExistence type="predicted"/>
<dbReference type="SMART" id="SM00304">
    <property type="entry name" value="HAMP"/>
    <property type="match status" value="1"/>
</dbReference>
<comment type="caution">
    <text evidence="9">The sequence shown here is derived from an EMBL/GenBank/DDBJ whole genome shotgun (WGS) entry which is preliminary data.</text>
</comment>
<evidence type="ECO:0000256" key="6">
    <source>
        <dbReference type="ARBA" id="ARBA00023136"/>
    </source>
</evidence>
<dbReference type="InterPro" id="IPR050640">
    <property type="entry name" value="Bact_2-comp_sensor_kinase"/>
</dbReference>
<dbReference type="OrthoDB" id="9776552at2"/>
<dbReference type="PROSITE" id="PS50885">
    <property type="entry name" value="HAMP"/>
    <property type="match status" value="1"/>
</dbReference>
<accession>A0A430JL24</accession>
<dbReference type="Pfam" id="PF06580">
    <property type="entry name" value="His_kinase"/>
    <property type="match status" value="1"/>
</dbReference>
<dbReference type="GO" id="GO:0000155">
    <property type="term" value="F:phosphorelay sensor kinase activity"/>
    <property type="evidence" value="ECO:0007669"/>
    <property type="project" value="InterPro"/>
</dbReference>
<evidence type="ECO:0000256" key="2">
    <source>
        <dbReference type="ARBA" id="ARBA00022475"/>
    </source>
</evidence>
<reference evidence="9 10" key="1">
    <citation type="submission" date="2018-12" db="EMBL/GenBank/DDBJ databases">
        <title>Bacillus ochoae sp. nov., Paenibacillus whitsoniae sp. nov., Paenibacillus spiritus sp. nov. Isolated from the Mars Exploration Rover during spacecraft assembly.</title>
        <authorList>
            <person name="Seuylemezian A."/>
            <person name="Vaishampayan P."/>
        </authorList>
    </citation>
    <scope>NUCLEOTIDE SEQUENCE [LARGE SCALE GENOMIC DNA]</scope>
    <source>
        <strain evidence="9 10">MER 54</strain>
    </source>
</reference>
<feature type="transmembrane region" description="Helical" evidence="7">
    <location>
        <begin position="285"/>
        <end position="305"/>
    </location>
</feature>
<dbReference type="CDD" id="cd06225">
    <property type="entry name" value="HAMP"/>
    <property type="match status" value="1"/>
</dbReference>
<gene>
    <name evidence="9" type="ORF">EJQ19_00290</name>
</gene>
<evidence type="ECO:0000313" key="9">
    <source>
        <dbReference type="EMBL" id="RTE11784.1"/>
    </source>
</evidence>
<sequence>MNLFQKLLLPLMAAILIPVALLGYLSYERSKMQIEDVTSAFLQDNLQHNTAKINEFLAELDTDAFRVIASSKLQTMLQGPPPQDFFQETEFINVMKGITEELKGPFELMILPNHEEKYPNYMNSFAAFGLELNAELISKAYELGGKPYWLVKGDDNHIATNLYYVRGIRTLTDFQNAGVMVFKISNAWIGKQLITPSQYPRFRLLLTDRNANILTYNPAEKPGNSLPAPASLGQGKRNFETETIQGKPYYVASQAIADSGKELWNLVATIPVSDLTDRLNAIKAFTFWLFVISLLVMFILLFVIVRQFTSPIQQVVRHMRQVQLGRLVYFMKFGARKDEIGQMVRGFNAMIHGMETLLETTRESESEKQKLQQRMLINQINPHFLYNTLDAIKWKAESAQEASIAEMVTTLADMLRFSINDGEEWTTMERELEHVRNYVTIELLRNNHAFQVLFHVQPSLLQMKILKLLIQPLMENAVRHGMNKLTERKGKIILTIYQEDQDMIILVEDNGSGCEPERLMPYKSVSSAPGAEGGIGLYNVHRRLQLHYGHAYGVEVENVEPYGFKAQLRYPIQIAGEGQ</sequence>
<dbReference type="Gene3D" id="6.10.340.10">
    <property type="match status" value="1"/>
</dbReference>
<dbReference type="SUPFAM" id="SSF158472">
    <property type="entry name" value="HAMP domain-like"/>
    <property type="match status" value="1"/>
</dbReference>
<keyword evidence="4" id="KW-0808">Transferase</keyword>
<dbReference type="GO" id="GO:0005886">
    <property type="term" value="C:plasma membrane"/>
    <property type="evidence" value="ECO:0007669"/>
    <property type="project" value="UniProtKB-SubCell"/>
</dbReference>
<dbReference type="PANTHER" id="PTHR34220:SF7">
    <property type="entry name" value="SENSOR HISTIDINE KINASE YPDA"/>
    <property type="match status" value="1"/>
</dbReference>
<evidence type="ECO:0000256" key="5">
    <source>
        <dbReference type="ARBA" id="ARBA00022777"/>
    </source>
</evidence>
<dbReference type="Pfam" id="PF00672">
    <property type="entry name" value="HAMP"/>
    <property type="match status" value="1"/>
</dbReference>
<dbReference type="InterPro" id="IPR003594">
    <property type="entry name" value="HATPase_dom"/>
</dbReference>
<evidence type="ECO:0000256" key="7">
    <source>
        <dbReference type="SAM" id="Phobius"/>
    </source>
</evidence>
<evidence type="ECO:0000256" key="3">
    <source>
        <dbReference type="ARBA" id="ARBA00022553"/>
    </source>
</evidence>
<keyword evidence="7" id="KW-1133">Transmembrane helix</keyword>
<feature type="domain" description="HAMP" evidence="8">
    <location>
        <begin position="306"/>
        <end position="359"/>
    </location>
</feature>
<protein>
    <submittedName>
        <fullName evidence="9">Sensor histidine kinase</fullName>
    </submittedName>
</protein>
<feature type="transmembrane region" description="Helical" evidence="7">
    <location>
        <begin position="7"/>
        <end position="27"/>
    </location>
</feature>
<name>A0A430JL24_9BACL</name>